<evidence type="ECO:0000313" key="3">
    <source>
        <dbReference type="EMBL" id="ORC15203.1"/>
    </source>
</evidence>
<dbReference type="RefSeq" id="WP_083093885.1">
    <property type="nucleotide sequence ID" value="NZ_LXWF01000045.1"/>
</dbReference>
<keyword evidence="2" id="KW-1133">Transmembrane helix</keyword>
<keyword evidence="4" id="KW-1185">Reference proteome</keyword>
<feature type="region of interest" description="Disordered" evidence="1">
    <location>
        <begin position="1"/>
        <end position="22"/>
    </location>
</feature>
<evidence type="ECO:0008006" key="5">
    <source>
        <dbReference type="Google" id="ProtNLM"/>
    </source>
</evidence>
<dbReference type="EMBL" id="LXWF01000045">
    <property type="protein sequence ID" value="ORC15203.1"/>
    <property type="molecule type" value="Genomic_DNA"/>
</dbReference>
<evidence type="ECO:0000256" key="2">
    <source>
        <dbReference type="SAM" id="Phobius"/>
    </source>
</evidence>
<gene>
    <name evidence="3" type="ORF">A7979_08375</name>
</gene>
<evidence type="ECO:0000313" key="4">
    <source>
        <dbReference type="Proteomes" id="UP000192359"/>
    </source>
</evidence>
<sequence>MSEHKPNRLHTYDSPTADTPEALNLEGCDDEEYPDERRSAARAEQVGFGRAVRLFYRHYWNGRGEASPSEFWWALLYLVLGTVLYFGATIWLNRVTLAEDSSSVLRTLFMFLVITNPLWVAVNIGPTITLFKRRANAAYKR</sequence>
<evidence type="ECO:0000256" key="1">
    <source>
        <dbReference type="SAM" id="MobiDB-lite"/>
    </source>
</evidence>
<keyword evidence="2" id="KW-0812">Transmembrane</keyword>
<dbReference type="AlphaFoldDB" id="A0A1Y1RLI2"/>
<accession>A0A1Y1RLI2</accession>
<name>A0A1Y1RLI2_9MICC</name>
<dbReference type="Proteomes" id="UP000192359">
    <property type="component" value="Unassembled WGS sequence"/>
</dbReference>
<proteinExistence type="predicted"/>
<comment type="caution">
    <text evidence="3">The sequence shown here is derived from an EMBL/GenBank/DDBJ whole genome shotgun (WGS) entry which is preliminary data.</text>
</comment>
<dbReference type="OrthoDB" id="9812349at2"/>
<feature type="transmembrane region" description="Helical" evidence="2">
    <location>
        <begin position="104"/>
        <end position="131"/>
    </location>
</feature>
<reference evidence="3 4" key="1">
    <citation type="submission" date="2016-05" db="EMBL/GenBank/DDBJ databases">
        <title>Draft genome sequence of a porcine commensal Rothia nasimurium.</title>
        <authorList>
            <person name="Gaiser R.A."/>
            <person name="Van Baarlen P."/>
            <person name="Wells J.M."/>
        </authorList>
    </citation>
    <scope>NUCLEOTIDE SEQUENCE [LARGE SCALE GENOMIC DNA]</scope>
    <source>
        <strain evidence="3 4">PT-32</strain>
    </source>
</reference>
<keyword evidence="2" id="KW-0472">Membrane</keyword>
<feature type="transmembrane region" description="Helical" evidence="2">
    <location>
        <begin position="71"/>
        <end position="92"/>
    </location>
</feature>
<protein>
    <recommendedName>
        <fullName evidence="5">DUF805 domain-containing protein</fullName>
    </recommendedName>
</protein>
<organism evidence="3 4">
    <name type="scientific">Rothia nasimurium</name>
    <dbReference type="NCBI Taxonomy" id="85336"/>
    <lineage>
        <taxon>Bacteria</taxon>
        <taxon>Bacillati</taxon>
        <taxon>Actinomycetota</taxon>
        <taxon>Actinomycetes</taxon>
        <taxon>Micrococcales</taxon>
        <taxon>Micrococcaceae</taxon>
        <taxon>Rothia</taxon>
    </lineage>
</organism>